<dbReference type="EMBL" id="UGGP01000001">
    <property type="protein sequence ID" value="STO08293.1"/>
    <property type="molecule type" value="Genomic_DNA"/>
</dbReference>
<dbReference type="GO" id="GO:0016747">
    <property type="term" value="F:acyltransferase activity, transferring groups other than amino-acyl groups"/>
    <property type="evidence" value="ECO:0007669"/>
    <property type="project" value="InterPro"/>
</dbReference>
<name>A0A377FVC6_9BACL</name>
<evidence type="ECO:0000313" key="3">
    <source>
        <dbReference type="Proteomes" id="UP000254060"/>
    </source>
</evidence>
<proteinExistence type="predicted"/>
<dbReference type="AlphaFoldDB" id="A0A377FVC6"/>
<dbReference type="Proteomes" id="UP000254060">
    <property type="component" value="Unassembled WGS sequence"/>
</dbReference>
<dbReference type="STRING" id="1397694.GCA_000702585_02159"/>
<accession>A0A377FVC6</accession>
<dbReference type="InterPro" id="IPR000182">
    <property type="entry name" value="GNAT_dom"/>
</dbReference>
<evidence type="ECO:0000313" key="2">
    <source>
        <dbReference type="EMBL" id="STO08293.1"/>
    </source>
</evidence>
<organism evidence="2 3">
    <name type="scientific">Exiguobacterium aurantiacum</name>
    <dbReference type="NCBI Taxonomy" id="33987"/>
    <lineage>
        <taxon>Bacteria</taxon>
        <taxon>Bacillati</taxon>
        <taxon>Bacillota</taxon>
        <taxon>Bacilli</taxon>
        <taxon>Bacillales</taxon>
        <taxon>Bacillales Family XII. Incertae Sedis</taxon>
        <taxon>Exiguobacterium</taxon>
    </lineage>
</organism>
<feature type="domain" description="N-acetyltransferase" evidence="1">
    <location>
        <begin position="15"/>
        <end position="179"/>
    </location>
</feature>
<dbReference type="PROSITE" id="PS51186">
    <property type="entry name" value="GNAT"/>
    <property type="match status" value="1"/>
</dbReference>
<dbReference type="InterPro" id="IPR016181">
    <property type="entry name" value="Acyl_CoA_acyltransferase"/>
</dbReference>
<evidence type="ECO:0000259" key="1">
    <source>
        <dbReference type="PROSITE" id="PS51186"/>
    </source>
</evidence>
<sequence length="230" mass="26337">MGDGVWTGVWNGLTLNVRYLSEHDLPAIEAVQDAVVAELAFASQYESLSTEEFLKLLGDKTILGAFHDETLIAFRALLIPPIDDEHLGRDIGYPEHLLARIIYQEVTNVHPSFRGYRLQQHLGRLLMEELSQDSRFDLVCATVAPFNIPSLKDKFALGLRVGALKWKYGGKLRYIFMKELHTGWRPSGETEWIDMADTSLQAERLEEGWYGTGMRQEADSWYVRYEREQA</sequence>
<gene>
    <name evidence="2" type="ORF">NCTC13163_01663</name>
</gene>
<reference evidence="2 3" key="1">
    <citation type="submission" date="2018-06" db="EMBL/GenBank/DDBJ databases">
        <authorList>
            <consortium name="Pathogen Informatics"/>
            <person name="Doyle S."/>
        </authorList>
    </citation>
    <scope>NUCLEOTIDE SEQUENCE [LARGE SCALE GENOMIC DNA]</scope>
    <source>
        <strain evidence="2 3">NCTC13163</strain>
    </source>
</reference>
<dbReference type="RefSeq" id="WP_029335219.1">
    <property type="nucleotide sequence ID" value="NZ_UGGP01000001.1"/>
</dbReference>
<dbReference type="OrthoDB" id="8750087at2"/>
<protein>
    <recommendedName>
        <fullName evidence="1">N-acetyltransferase domain-containing protein</fullName>
    </recommendedName>
</protein>
<dbReference type="SUPFAM" id="SSF55729">
    <property type="entry name" value="Acyl-CoA N-acyltransferases (Nat)"/>
    <property type="match status" value="1"/>
</dbReference>
<dbReference type="Gene3D" id="3.40.630.30">
    <property type="match status" value="1"/>
</dbReference>